<evidence type="ECO:0000259" key="1">
    <source>
        <dbReference type="Pfam" id="PF20274"/>
    </source>
</evidence>
<keyword evidence="3" id="KW-1185">Reference proteome</keyword>
<dbReference type="Pfam" id="PF20274">
    <property type="entry name" value="cREC_REC"/>
    <property type="match status" value="1"/>
</dbReference>
<dbReference type="Proteomes" id="UP000295701">
    <property type="component" value="Unassembled WGS sequence"/>
</dbReference>
<gene>
    <name evidence="2" type="ORF">E2L08_06780</name>
</gene>
<dbReference type="AlphaFoldDB" id="A0A4R6AE08"/>
<evidence type="ECO:0000313" key="3">
    <source>
        <dbReference type="Proteomes" id="UP000295701"/>
    </source>
</evidence>
<sequence>MTYALFIDDERDPPADGKLWRIARSLPELRAMLDRHGPPHHASFDHDLGEGMETGLDIAKFMVEQDLEYRAGERATPLPVGFSFYVHSQNPVGAENIRSYLGNYLAVRNGLA</sequence>
<comment type="caution">
    <text evidence="2">The sequence shown here is derived from an EMBL/GenBank/DDBJ whole genome shotgun (WGS) entry which is preliminary data.</text>
</comment>
<proteinExistence type="predicted"/>
<organism evidence="2 3">
    <name type="scientific">Palleronia sediminis</name>
    <dbReference type="NCBI Taxonomy" id="2547833"/>
    <lineage>
        <taxon>Bacteria</taxon>
        <taxon>Pseudomonadati</taxon>
        <taxon>Pseudomonadota</taxon>
        <taxon>Alphaproteobacteria</taxon>
        <taxon>Rhodobacterales</taxon>
        <taxon>Roseobacteraceae</taxon>
        <taxon>Palleronia</taxon>
    </lineage>
</organism>
<protein>
    <recommendedName>
        <fullName evidence="1">Cyclic-phosphate processing Receiver domain-containing protein</fullName>
    </recommendedName>
</protein>
<feature type="domain" description="Cyclic-phosphate processing Receiver" evidence="1">
    <location>
        <begin position="4"/>
        <end position="102"/>
    </location>
</feature>
<name>A0A4R6AE08_9RHOB</name>
<dbReference type="OrthoDB" id="5124760at2"/>
<dbReference type="RefSeq" id="WP_133396308.1">
    <property type="nucleotide sequence ID" value="NZ_SNAA01000005.1"/>
</dbReference>
<dbReference type="InterPro" id="IPR046909">
    <property type="entry name" value="cREC_REC"/>
</dbReference>
<reference evidence="2 3" key="1">
    <citation type="submission" date="2019-03" db="EMBL/GenBank/DDBJ databases">
        <title>Primorskyibacter sp. SS33 isolated from sediments.</title>
        <authorList>
            <person name="Xunke S."/>
        </authorList>
    </citation>
    <scope>NUCLEOTIDE SEQUENCE [LARGE SCALE GENOMIC DNA]</scope>
    <source>
        <strain evidence="2 3">SS33</strain>
    </source>
</reference>
<dbReference type="EMBL" id="SNAA01000005">
    <property type="protein sequence ID" value="TDL81365.1"/>
    <property type="molecule type" value="Genomic_DNA"/>
</dbReference>
<accession>A0A4R6AE08</accession>
<evidence type="ECO:0000313" key="2">
    <source>
        <dbReference type="EMBL" id="TDL81365.1"/>
    </source>
</evidence>